<keyword evidence="4" id="KW-0547">Nucleotide-binding</keyword>
<dbReference type="GO" id="GO:0005524">
    <property type="term" value="F:ATP binding"/>
    <property type="evidence" value="ECO:0007669"/>
    <property type="project" value="UniProtKB-KW"/>
</dbReference>
<dbReference type="PANTHER" id="PTHR42781">
    <property type="entry name" value="SPERMIDINE/PUTRESCINE IMPORT ATP-BINDING PROTEIN POTA"/>
    <property type="match status" value="1"/>
</dbReference>
<dbReference type="SUPFAM" id="SSF52540">
    <property type="entry name" value="P-loop containing nucleoside triphosphate hydrolases"/>
    <property type="match status" value="1"/>
</dbReference>
<dbReference type="InterPro" id="IPR003439">
    <property type="entry name" value="ABC_transporter-like_ATP-bd"/>
</dbReference>
<protein>
    <submittedName>
        <fullName evidence="10">Sulfate/molybdate ABC transporter ATP-binding protein</fullName>
    </submittedName>
</protein>
<evidence type="ECO:0000256" key="7">
    <source>
        <dbReference type="ARBA" id="ARBA00023032"/>
    </source>
</evidence>
<dbReference type="AlphaFoldDB" id="A0A5C8PJI1"/>
<dbReference type="NCBIfam" id="TIGR00968">
    <property type="entry name" value="3a0106s01"/>
    <property type="match status" value="1"/>
</dbReference>
<dbReference type="Proteomes" id="UP000321638">
    <property type="component" value="Unassembled WGS sequence"/>
</dbReference>
<dbReference type="PANTHER" id="PTHR42781:SF4">
    <property type="entry name" value="SPERMIDINE_PUTRESCINE IMPORT ATP-BINDING PROTEIN POTA"/>
    <property type="match status" value="1"/>
</dbReference>
<evidence type="ECO:0000256" key="1">
    <source>
        <dbReference type="ARBA" id="ARBA00005417"/>
    </source>
</evidence>
<dbReference type="InterPro" id="IPR024765">
    <property type="entry name" value="TOBE-like"/>
</dbReference>
<dbReference type="InterPro" id="IPR005666">
    <property type="entry name" value="Sulph_transpt1"/>
</dbReference>
<dbReference type="PROSITE" id="PS50893">
    <property type="entry name" value="ABC_TRANSPORTER_2"/>
    <property type="match status" value="1"/>
</dbReference>
<proteinExistence type="inferred from homology"/>
<dbReference type="Pfam" id="PF12857">
    <property type="entry name" value="TOBE_3"/>
    <property type="match status" value="1"/>
</dbReference>
<keyword evidence="8" id="KW-0472">Membrane</keyword>
<evidence type="ECO:0000256" key="8">
    <source>
        <dbReference type="ARBA" id="ARBA00023136"/>
    </source>
</evidence>
<dbReference type="EMBL" id="VDUZ01000022">
    <property type="protein sequence ID" value="TXL73800.1"/>
    <property type="molecule type" value="Genomic_DNA"/>
</dbReference>
<evidence type="ECO:0000256" key="6">
    <source>
        <dbReference type="ARBA" id="ARBA00022967"/>
    </source>
</evidence>
<dbReference type="CDD" id="cd03296">
    <property type="entry name" value="ABC_CysA_sulfate_importer"/>
    <property type="match status" value="1"/>
</dbReference>
<evidence type="ECO:0000256" key="2">
    <source>
        <dbReference type="ARBA" id="ARBA00022448"/>
    </source>
</evidence>
<dbReference type="Gene3D" id="3.40.50.300">
    <property type="entry name" value="P-loop containing nucleotide triphosphate hydrolases"/>
    <property type="match status" value="1"/>
</dbReference>
<dbReference type="OrthoDB" id="9802264at2"/>
<dbReference type="RefSeq" id="WP_147848594.1">
    <property type="nucleotide sequence ID" value="NZ_VDUZ01000022.1"/>
</dbReference>
<dbReference type="Pfam" id="PF00005">
    <property type="entry name" value="ABC_tran"/>
    <property type="match status" value="1"/>
</dbReference>
<keyword evidence="2" id="KW-0813">Transport</keyword>
<dbReference type="GO" id="GO:0016887">
    <property type="term" value="F:ATP hydrolysis activity"/>
    <property type="evidence" value="ECO:0007669"/>
    <property type="project" value="InterPro"/>
</dbReference>
<dbReference type="InterPro" id="IPR050093">
    <property type="entry name" value="ABC_SmlMolc_Importer"/>
</dbReference>
<accession>A0A5C8PJI1</accession>
<dbReference type="InterPro" id="IPR017871">
    <property type="entry name" value="ABC_transporter-like_CS"/>
</dbReference>
<keyword evidence="6" id="KW-1278">Translocase</keyword>
<evidence type="ECO:0000313" key="11">
    <source>
        <dbReference type="Proteomes" id="UP000321638"/>
    </source>
</evidence>
<sequence length="371" mass="40927">MAQSSAIHVKGIGKRFGSFVALSQVDLDIRAGELVALLGPSGSGKTTLLRIIAGLEWPDQGELLLNSDNALRRGVRERQIGFVFQHYALFRHMSVLENVAFGLRVMPRRRRPGDAEIRSRVQRLLELVQIGHLGDRYPSQLSGGERQRVALARALAIEPAVLLLDEPFGALDAKVRKDLRRWLRQLHDRLCMTTVFVTHDQEEALELADRVVVLGHGRIEQVGTPEEVYGAPRNPFVFDFLGQVNRVRCQVRGGRPLVPYAHIEQMNGDGAQDGPGTLYVRPHDVVLQRDPAGPATVRFVGVVGPVVRLEVEVIMGAPVLEAEMPHHVYAGYRFTAGDRVSVRFRAATLFSDVAGEQLLSPADLSLTSAAL</sequence>
<dbReference type="PROSITE" id="PS00211">
    <property type="entry name" value="ABC_TRANSPORTER_1"/>
    <property type="match status" value="1"/>
</dbReference>
<dbReference type="GO" id="GO:0043190">
    <property type="term" value="C:ATP-binding cassette (ABC) transporter complex"/>
    <property type="evidence" value="ECO:0007669"/>
    <property type="project" value="InterPro"/>
</dbReference>
<dbReference type="GO" id="GO:0015419">
    <property type="term" value="F:ABC-type sulfate transporter activity"/>
    <property type="evidence" value="ECO:0007669"/>
    <property type="project" value="InterPro"/>
</dbReference>
<gene>
    <name evidence="10" type="ORF">FHP25_19280</name>
</gene>
<keyword evidence="3" id="KW-1003">Cell membrane</keyword>
<evidence type="ECO:0000256" key="5">
    <source>
        <dbReference type="ARBA" id="ARBA00022840"/>
    </source>
</evidence>
<name>A0A5C8PJI1_9HYPH</name>
<dbReference type="InterPro" id="IPR008995">
    <property type="entry name" value="Mo/tungstate-bd_C_term_dom"/>
</dbReference>
<keyword evidence="7" id="KW-0764">Sulfate transport</keyword>
<dbReference type="InterPro" id="IPR027417">
    <property type="entry name" value="P-loop_NTPase"/>
</dbReference>
<evidence type="ECO:0000256" key="3">
    <source>
        <dbReference type="ARBA" id="ARBA00022475"/>
    </source>
</evidence>
<evidence type="ECO:0000256" key="4">
    <source>
        <dbReference type="ARBA" id="ARBA00022741"/>
    </source>
</evidence>
<dbReference type="SUPFAM" id="SSF50331">
    <property type="entry name" value="MOP-like"/>
    <property type="match status" value="1"/>
</dbReference>
<feature type="domain" description="ABC transporter" evidence="9">
    <location>
        <begin position="7"/>
        <end position="241"/>
    </location>
</feature>
<comment type="caution">
    <text evidence="10">The sequence shown here is derived from an EMBL/GenBank/DDBJ whole genome shotgun (WGS) entry which is preliminary data.</text>
</comment>
<evidence type="ECO:0000313" key="10">
    <source>
        <dbReference type="EMBL" id="TXL73800.1"/>
    </source>
</evidence>
<keyword evidence="11" id="KW-1185">Reference proteome</keyword>
<dbReference type="FunFam" id="3.40.50.300:FF:000227">
    <property type="entry name" value="Sulfate/thiosulfate import ATP-binding protein CysA"/>
    <property type="match status" value="1"/>
</dbReference>
<organism evidence="10 11">
    <name type="scientific">Vineibacter terrae</name>
    <dbReference type="NCBI Taxonomy" id="2586908"/>
    <lineage>
        <taxon>Bacteria</taxon>
        <taxon>Pseudomonadati</taxon>
        <taxon>Pseudomonadota</taxon>
        <taxon>Alphaproteobacteria</taxon>
        <taxon>Hyphomicrobiales</taxon>
        <taxon>Vineibacter</taxon>
    </lineage>
</organism>
<dbReference type="SMART" id="SM00382">
    <property type="entry name" value="AAA"/>
    <property type="match status" value="1"/>
</dbReference>
<keyword evidence="5 10" id="KW-0067">ATP-binding</keyword>
<comment type="similarity">
    <text evidence="1">Belongs to the ABC transporter superfamily.</text>
</comment>
<reference evidence="10 11" key="1">
    <citation type="submission" date="2019-06" db="EMBL/GenBank/DDBJ databases">
        <title>New taxonomy in bacterial strain CC-CFT640, isolated from vineyard.</title>
        <authorList>
            <person name="Lin S.-Y."/>
            <person name="Tsai C.-F."/>
            <person name="Young C.-C."/>
        </authorList>
    </citation>
    <scope>NUCLEOTIDE SEQUENCE [LARGE SCALE GENOMIC DNA]</scope>
    <source>
        <strain evidence="10 11">CC-CFT640</strain>
    </source>
</reference>
<dbReference type="InterPro" id="IPR003593">
    <property type="entry name" value="AAA+_ATPase"/>
</dbReference>
<evidence type="ECO:0000259" key="9">
    <source>
        <dbReference type="PROSITE" id="PS50893"/>
    </source>
</evidence>